<dbReference type="EMBL" id="KV441551">
    <property type="protein sequence ID" value="OAG06769.1"/>
    <property type="molecule type" value="Genomic_DNA"/>
</dbReference>
<evidence type="ECO:0000313" key="5">
    <source>
        <dbReference type="EMBL" id="OAG06769.1"/>
    </source>
</evidence>
<dbReference type="GO" id="GO:0006364">
    <property type="term" value="P:rRNA processing"/>
    <property type="evidence" value="ECO:0007669"/>
    <property type="project" value="TreeGrafter"/>
</dbReference>
<dbReference type="RefSeq" id="XP_018037134.1">
    <property type="nucleotide sequence ID" value="XM_018182747.1"/>
</dbReference>
<accession>A0A177CIU0</accession>
<feature type="region of interest" description="Disordered" evidence="4">
    <location>
        <begin position="141"/>
        <end position="172"/>
    </location>
</feature>
<feature type="compositionally biased region" description="Basic residues" evidence="4">
    <location>
        <begin position="75"/>
        <end position="85"/>
    </location>
</feature>
<dbReference type="PANTHER" id="PTHR28256">
    <property type="entry name" value="RIBONUCLEASES P/MRP PROTEIN SUBUNIT POP7"/>
    <property type="match status" value="1"/>
</dbReference>
<keyword evidence="2" id="KW-0819">tRNA processing</keyword>
<name>A0A177CIU0_9PLEO</name>
<dbReference type="GO" id="GO:0003723">
    <property type="term" value="F:RNA binding"/>
    <property type="evidence" value="ECO:0007669"/>
    <property type="project" value="TreeGrafter"/>
</dbReference>
<organism evidence="5 6">
    <name type="scientific">Paraphaeosphaeria sporulosa</name>
    <dbReference type="NCBI Taxonomy" id="1460663"/>
    <lineage>
        <taxon>Eukaryota</taxon>
        <taxon>Fungi</taxon>
        <taxon>Dikarya</taxon>
        <taxon>Ascomycota</taxon>
        <taxon>Pezizomycotina</taxon>
        <taxon>Dothideomycetes</taxon>
        <taxon>Pleosporomycetidae</taxon>
        <taxon>Pleosporales</taxon>
        <taxon>Massarineae</taxon>
        <taxon>Didymosphaeriaceae</taxon>
        <taxon>Paraphaeosphaeria</taxon>
    </lineage>
</organism>
<feature type="region of interest" description="Disordered" evidence="4">
    <location>
        <begin position="233"/>
        <end position="257"/>
    </location>
</feature>
<feature type="region of interest" description="Disordered" evidence="4">
    <location>
        <begin position="1"/>
        <end position="110"/>
    </location>
</feature>
<dbReference type="Gene3D" id="3.30.110.20">
    <property type="entry name" value="Alba-like domain"/>
    <property type="match status" value="1"/>
</dbReference>
<dbReference type="AlphaFoldDB" id="A0A177CIU0"/>
<dbReference type="GO" id="GO:0000171">
    <property type="term" value="F:ribonuclease MRP activity"/>
    <property type="evidence" value="ECO:0007669"/>
    <property type="project" value="TreeGrafter"/>
</dbReference>
<feature type="compositionally biased region" description="Polar residues" evidence="4">
    <location>
        <begin position="24"/>
        <end position="40"/>
    </location>
</feature>
<dbReference type="InParanoid" id="A0A177CIU0"/>
<protein>
    <submittedName>
        <fullName evidence="5">Uncharacterized protein</fullName>
    </submittedName>
</protein>
<feature type="compositionally biased region" description="Polar residues" evidence="4">
    <location>
        <begin position="141"/>
        <end position="153"/>
    </location>
</feature>
<dbReference type="Proteomes" id="UP000077069">
    <property type="component" value="Unassembled WGS sequence"/>
</dbReference>
<keyword evidence="3" id="KW-0539">Nucleus</keyword>
<evidence type="ECO:0000313" key="6">
    <source>
        <dbReference type="Proteomes" id="UP000077069"/>
    </source>
</evidence>
<dbReference type="InterPro" id="IPR036882">
    <property type="entry name" value="Alba-like_dom_sf"/>
</dbReference>
<dbReference type="GO" id="GO:0000294">
    <property type="term" value="P:nuclear-transcribed mRNA catabolic process, RNase MRP-dependent"/>
    <property type="evidence" value="ECO:0007669"/>
    <property type="project" value="TreeGrafter"/>
</dbReference>
<keyword evidence="6" id="KW-1185">Reference proteome</keyword>
<evidence type="ECO:0000256" key="4">
    <source>
        <dbReference type="SAM" id="MobiDB-lite"/>
    </source>
</evidence>
<dbReference type="GO" id="GO:0000172">
    <property type="term" value="C:ribonuclease MRP complex"/>
    <property type="evidence" value="ECO:0007669"/>
    <property type="project" value="InterPro"/>
</dbReference>
<dbReference type="PANTHER" id="PTHR28256:SF1">
    <property type="entry name" value="RIBONUCLEASES P_MRP PROTEIN SUBUNIT POP7"/>
    <property type="match status" value="1"/>
</dbReference>
<dbReference type="GO" id="GO:0001682">
    <property type="term" value="P:tRNA 5'-leader removal"/>
    <property type="evidence" value="ECO:0007669"/>
    <property type="project" value="InterPro"/>
</dbReference>
<reference evidence="5 6" key="1">
    <citation type="submission" date="2016-05" db="EMBL/GenBank/DDBJ databases">
        <title>Comparative analysis of secretome profiles of manganese(II)-oxidizing ascomycete fungi.</title>
        <authorList>
            <consortium name="DOE Joint Genome Institute"/>
            <person name="Zeiner C.A."/>
            <person name="Purvine S.O."/>
            <person name="Zink E.M."/>
            <person name="Wu S."/>
            <person name="Pasa-Tolic L."/>
            <person name="Chaput D.L."/>
            <person name="Haridas S."/>
            <person name="Grigoriev I.V."/>
            <person name="Santelli C.M."/>
            <person name="Hansel C.M."/>
        </authorList>
    </citation>
    <scope>NUCLEOTIDE SEQUENCE [LARGE SCALE GENOMIC DNA]</scope>
    <source>
        <strain evidence="5 6">AP3s5-JAC2a</strain>
    </source>
</reference>
<dbReference type="InterPro" id="IPR014612">
    <property type="entry name" value="Pop7/Rpp20"/>
</dbReference>
<dbReference type="Pfam" id="PF12328">
    <property type="entry name" value="Rpp20"/>
    <property type="match status" value="1"/>
</dbReference>
<sequence length="275" mass="30454">MGKKRTSDGEEKHPKRARIGAAPSSDTTPAAQAPRSSTAPSAAKAIANETREPKKQKLDEAQDALAEPKPSNHAPSRKQTHKKLPRLPPNVSVTKRPLHHPAIPTPFASSDHPKTLYISHSTPFVPALKRIRRLLLEISKRQAQSQATQPRNRQQGRNRKPLVSNGRLAPEDVEREIVEEGRETGEGERREEVYVKATGRAIERALRIGVHFQGESDCRVRVETGSVMAVDDIEVRQNEEEKGGEGSKVKEEVKDEVPETRVRMVSSVTVAVGLR</sequence>
<dbReference type="OrthoDB" id="5416589at2759"/>
<dbReference type="GO" id="GO:0005655">
    <property type="term" value="C:nucleolar ribonuclease P complex"/>
    <property type="evidence" value="ECO:0007669"/>
    <property type="project" value="InterPro"/>
</dbReference>
<dbReference type="FunCoup" id="A0A177CIU0">
    <property type="interactions" value="67"/>
</dbReference>
<feature type="compositionally biased region" description="Basic and acidic residues" evidence="4">
    <location>
        <begin position="49"/>
        <end position="60"/>
    </location>
</feature>
<dbReference type="GO" id="GO:0034965">
    <property type="term" value="P:intronic box C/D snoRNA processing"/>
    <property type="evidence" value="ECO:0007669"/>
    <property type="project" value="TreeGrafter"/>
</dbReference>
<comment type="subcellular location">
    <subcellularLocation>
        <location evidence="1">Nucleus</location>
    </subcellularLocation>
</comment>
<gene>
    <name evidence="5" type="ORF">CC84DRAFT_1215798</name>
</gene>
<evidence type="ECO:0000256" key="3">
    <source>
        <dbReference type="ARBA" id="ARBA00023242"/>
    </source>
</evidence>
<feature type="compositionally biased region" description="Basic and acidic residues" evidence="4">
    <location>
        <begin position="1"/>
        <end position="13"/>
    </location>
</feature>
<evidence type="ECO:0000256" key="2">
    <source>
        <dbReference type="ARBA" id="ARBA00022694"/>
    </source>
</evidence>
<dbReference type="GeneID" id="28766233"/>
<dbReference type="GO" id="GO:0004526">
    <property type="term" value="F:ribonuclease P activity"/>
    <property type="evidence" value="ECO:0007669"/>
    <property type="project" value="TreeGrafter"/>
</dbReference>
<dbReference type="InterPro" id="IPR020241">
    <property type="entry name" value="RNase_P/MRP_Pop7_fungi"/>
</dbReference>
<dbReference type="STRING" id="1460663.A0A177CIU0"/>
<proteinExistence type="predicted"/>
<evidence type="ECO:0000256" key="1">
    <source>
        <dbReference type="ARBA" id="ARBA00004123"/>
    </source>
</evidence>